<keyword evidence="2" id="KW-1185">Reference proteome</keyword>
<evidence type="ECO:0000313" key="1">
    <source>
        <dbReference type="EMBL" id="MTH53353.1"/>
    </source>
</evidence>
<dbReference type="Pfam" id="PF19654">
    <property type="entry name" value="DUF6157"/>
    <property type="match status" value="1"/>
</dbReference>
<dbReference type="InterPro" id="IPR046155">
    <property type="entry name" value="DUF6157"/>
</dbReference>
<sequence>MYYQNTLITASDDSGKTSAAVPAARGGKPTAASIEYELIVNNPYRYTQEDVQFQSHLARYPEQAGLSRDEFFSNPKACFRASPLVKKFGWGIHYDQQGKIALIELQSPQYAQLLNDESVTVLKGIRSSRKK</sequence>
<gene>
    <name evidence="1" type="ORF">GKZ89_07985</name>
</gene>
<protein>
    <submittedName>
        <fullName evidence="1">Uncharacterized protein</fullName>
    </submittedName>
</protein>
<comment type="caution">
    <text evidence="1">The sequence shown here is derived from an EMBL/GenBank/DDBJ whole genome shotgun (WGS) entry which is preliminary data.</text>
</comment>
<dbReference type="AlphaFoldDB" id="A0A7X2V4T4"/>
<dbReference type="OrthoDB" id="2361182at2"/>
<dbReference type="Proteomes" id="UP000434639">
    <property type="component" value="Unassembled WGS sequence"/>
</dbReference>
<accession>A0A7X2V4T4</accession>
<name>A0A7X2V4T4_9BACI</name>
<evidence type="ECO:0000313" key="2">
    <source>
        <dbReference type="Proteomes" id="UP000434639"/>
    </source>
</evidence>
<dbReference type="RefSeq" id="WP_155111874.1">
    <property type="nucleotide sequence ID" value="NZ_WMIB01000005.1"/>
</dbReference>
<dbReference type="EMBL" id="WMIB01000005">
    <property type="protein sequence ID" value="MTH53353.1"/>
    <property type="molecule type" value="Genomic_DNA"/>
</dbReference>
<proteinExistence type="predicted"/>
<organism evidence="1 2">
    <name type="scientific">Metabacillus mangrovi</name>
    <dbReference type="NCBI Taxonomy" id="1491830"/>
    <lineage>
        <taxon>Bacteria</taxon>
        <taxon>Bacillati</taxon>
        <taxon>Bacillota</taxon>
        <taxon>Bacilli</taxon>
        <taxon>Bacillales</taxon>
        <taxon>Bacillaceae</taxon>
        <taxon>Metabacillus</taxon>
    </lineage>
</organism>
<reference evidence="1 2" key="1">
    <citation type="journal article" date="2017" name="Int. J. Syst. Evol. Microbiol.">
        <title>Bacillus mangrovi sp. nov., isolated from a sediment sample from a mangrove forest.</title>
        <authorList>
            <person name="Gupta V."/>
            <person name="Singh P.K."/>
            <person name="Korpole S."/>
            <person name="Tanuku N.R.S."/>
            <person name="Pinnaka A.K."/>
        </authorList>
    </citation>
    <scope>NUCLEOTIDE SEQUENCE [LARGE SCALE GENOMIC DNA]</scope>
    <source>
        <strain evidence="1 2">KCTC 33872</strain>
    </source>
</reference>